<evidence type="ECO:0000256" key="1">
    <source>
        <dbReference type="ARBA" id="ARBA00001974"/>
    </source>
</evidence>
<dbReference type="Pfam" id="PF03599">
    <property type="entry name" value="CdhD"/>
    <property type="match status" value="1"/>
</dbReference>
<dbReference type="GO" id="GO:0009086">
    <property type="term" value="P:methionine biosynthetic process"/>
    <property type="evidence" value="ECO:0007669"/>
    <property type="project" value="TreeGrafter"/>
</dbReference>
<feature type="compositionally biased region" description="Basic and acidic residues" evidence="11">
    <location>
        <begin position="542"/>
        <end position="560"/>
    </location>
</feature>
<dbReference type="InterPro" id="IPR029041">
    <property type="entry name" value="FAD-linked_oxidoreductase-like"/>
</dbReference>
<dbReference type="PANTHER" id="PTHR45754">
    <property type="entry name" value="METHYLENETETRAHYDROFOLATE REDUCTASE"/>
    <property type="match status" value="1"/>
</dbReference>
<dbReference type="InterPro" id="IPR016041">
    <property type="entry name" value="Ac-CoA_synth_d_su_TIM-brl"/>
</dbReference>
<evidence type="ECO:0000256" key="9">
    <source>
        <dbReference type="RuleBase" id="RU003862"/>
    </source>
</evidence>
<comment type="pathway">
    <text evidence="7">Amino-acid biosynthesis; L-methionine biosynthesis via de novo pathway.</text>
</comment>
<dbReference type="GO" id="GO:0071949">
    <property type="term" value="F:FAD binding"/>
    <property type="evidence" value="ECO:0007669"/>
    <property type="project" value="TreeGrafter"/>
</dbReference>
<evidence type="ECO:0000259" key="12">
    <source>
        <dbReference type="Pfam" id="PF03599"/>
    </source>
</evidence>
<evidence type="ECO:0000256" key="6">
    <source>
        <dbReference type="ARBA" id="ARBA00023002"/>
    </source>
</evidence>
<comment type="similarity">
    <text evidence="3 9">Belongs to the methylenetetrahydrofolate reductase family.</text>
</comment>
<dbReference type="InterPro" id="IPR011005">
    <property type="entry name" value="Dihydropteroate_synth-like_sf"/>
</dbReference>
<dbReference type="Gene3D" id="3.20.20.20">
    <property type="entry name" value="Dihydropteroate synthase-like"/>
    <property type="match status" value="1"/>
</dbReference>
<gene>
    <name evidence="13" type="ORF">GF1_14200</name>
</gene>
<evidence type="ECO:0000256" key="4">
    <source>
        <dbReference type="ARBA" id="ARBA00022630"/>
    </source>
</evidence>
<feature type="compositionally biased region" description="Basic and acidic residues" evidence="11">
    <location>
        <begin position="466"/>
        <end position="530"/>
    </location>
</feature>
<evidence type="ECO:0000313" key="13">
    <source>
        <dbReference type="EMBL" id="BCO09044.1"/>
    </source>
</evidence>
<evidence type="ECO:0000313" key="14">
    <source>
        <dbReference type="Proteomes" id="UP001063350"/>
    </source>
</evidence>
<proteinExistence type="inferred from homology"/>
<dbReference type="GO" id="GO:0005829">
    <property type="term" value="C:cytosol"/>
    <property type="evidence" value="ECO:0007669"/>
    <property type="project" value="TreeGrafter"/>
</dbReference>
<dbReference type="CDD" id="cd00537">
    <property type="entry name" value="MTHFR"/>
    <property type="match status" value="1"/>
</dbReference>
<keyword evidence="14" id="KW-1185">Reference proteome</keyword>
<dbReference type="SUPFAM" id="SSF51717">
    <property type="entry name" value="Dihydropteroate synthetase-like"/>
    <property type="match status" value="1"/>
</dbReference>
<feature type="compositionally biased region" description="Pro residues" evidence="11">
    <location>
        <begin position="450"/>
        <end position="462"/>
    </location>
</feature>
<comment type="pathway">
    <text evidence="2 9">One-carbon metabolism; tetrahydrofolate interconversion.</text>
</comment>
<dbReference type="Pfam" id="PF02219">
    <property type="entry name" value="MTHFR"/>
    <property type="match status" value="1"/>
</dbReference>
<name>A0A915U0B2_9BACT</name>
<dbReference type="SUPFAM" id="SSF51730">
    <property type="entry name" value="FAD-linked oxidoreductase"/>
    <property type="match status" value="1"/>
</dbReference>
<reference evidence="13" key="1">
    <citation type="submission" date="2020-12" db="EMBL/GenBank/DDBJ databases">
        <title>Desulfobium dissulfuricans gen. nov., sp. nov., a novel mesophilic, sulfate-reducing bacterium isolated from a deep-sea hydrothermal vent.</title>
        <authorList>
            <person name="Hashimoto Y."/>
            <person name="Tame A."/>
            <person name="Sawayama S."/>
            <person name="Miyazaki J."/>
            <person name="Takai K."/>
            <person name="Nakagawa S."/>
        </authorList>
    </citation>
    <scope>NUCLEOTIDE SEQUENCE</scope>
    <source>
        <strain evidence="13">GF1</strain>
    </source>
</reference>
<evidence type="ECO:0000256" key="11">
    <source>
        <dbReference type="SAM" id="MobiDB-lite"/>
    </source>
</evidence>
<feature type="domain" description="CO dehydrogenase/acetyl-CoA synthase delta subunit TIM barrel" evidence="12">
    <location>
        <begin position="601"/>
        <end position="844"/>
    </location>
</feature>
<evidence type="ECO:0000256" key="2">
    <source>
        <dbReference type="ARBA" id="ARBA00004777"/>
    </source>
</evidence>
<evidence type="ECO:0000256" key="5">
    <source>
        <dbReference type="ARBA" id="ARBA00022827"/>
    </source>
</evidence>
<dbReference type="EMBL" id="AP024233">
    <property type="protein sequence ID" value="BCO09044.1"/>
    <property type="molecule type" value="Genomic_DNA"/>
</dbReference>
<dbReference type="KEGG" id="ddu:GF1_14200"/>
<feature type="compositionally biased region" description="Low complexity" evidence="11">
    <location>
        <begin position="440"/>
        <end position="449"/>
    </location>
</feature>
<accession>A0A915U0B2</accession>
<dbReference type="InterPro" id="IPR003171">
    <property type="entry name" value="Mehydrof_redctse-like"/>
</dbReference>
<dbReference type="GO" id="GO:0106312">
    <property type="term" value="F:methylenetetrahydrofolate reductase (NADH) activity"/>
    <property type="evidence" value="ECO:0007669"/>
    <property type="project" value="UniProtKB-EC"/>
</dbReference>
<organism evidence="13 14">
    <name type="scientific">Desulfolithobacter dissulfuricans</name>
    <dbReference type="NCBI Taxonomy" id="2795293"/>
    <lineage>
        <taxon>Bacteria</taxon>
        <taxon>Pseudomonadati</taxon>
        <taxon>Thermodesulfobacteriota</taxon>
        <taxon>Desulfobulbia</taxon>
        <taxon>Desulfobulbales</taxon>
        <taxon>Desulfobulbaceae</taxon>
        <taxon>Desulfolithobacter</taxon>
    </lineage>
</organism>
<dbReference type="NCBIfam" id="NF003376">
    <property type="entry name" value="PRK04452.1-2"/>
    <property type="match status" value="1"/>
</dbReference>
<keyword evidence="10" id="KW-0175">Coiled coil</keyword>
<dbReference type="Proteomes" id="UP001063350">
    <property type="component" value="Chromosome"/>
</dbReference>
<dbReference type="AlphaFoldDB" id="A0A915U0B2"/>
<feature type="region of interest" description="Disordered" evidence="11">
    <location>
        <begin position="437"/>
        <end position="530"/>
    </location>
</feature>
<comment type="cofactor">
    <cofactor evidence="1 9">
        <name>FAD</name>
        <dbReference type="ChEBI" id="CHEBI:57692"/>
    </cofactor>
</comment>
<feature type="coiled-coil region" evidence="10">
    <location>
        <begin position="336"/>
        <end position="374"/>
    </location>
</feature>
<evidence type="ECO:0000256" key="3">
    <source>
        <dbReference type="ARBA" id="ARBA00006743"/>
    </source>
</evidence>
<sequence length="897" mass="96465">MKSGSNLEQVLRSGTFAVTGELGPPKNSDPEVVRKKARILKGNVDAVNITDCQTAIVRMSSIGAGLIAQAEGLEPVIQMTCRDRNRIGMQSDLLAASAMGLKNLLCLTGDHQKFGNHPGSKGVFDMDSIQLLGMVRDMRDAKKFQCGEEIKGPAPKFFLGCAANPFAHPFEFRAVRLGKKIANGADFVQTQIIYNVEKFARFMEMVRDLGLHEKAYILAGVTPPKSLGMARYMKKFVPGMDVTDEVIQRMKDARDKQDEGIQICVDIINQVKEIEGVAGVHVMAIEWEEAVAEICERAGLLPRPTFETIEEQPAAPVAETETVVVREEIAAPIAAAQDTEEILARARAEAEEILEQARLEAERIKASAAGSEAAAEGVATVTDDAGEHEMNEKERLMALESVKQGLAALKKAYGLSDDQFEALMQFAGAESILKKEPEVAKSGPAAPAAPSAPEPAPKPEPAVAPVKEEGAGAEAEARAKAEAEARAKAEAEAKAEEEARARAEEEAKKAAEAKAKAEAEARAKAEAEARAKAEAEAKAKAEAEAKAKAEEEAKAAEAKAKPAPAGLDVPPLAKEETPFNERATKVPPTSYRQDYSGAIRECVLGNGDKTVTVGGSEVLPFHLFEGNMPHKPLVAMEIMDTAPDNWPETLGQYFNDVWDNPVAWARKCIEVYGADAINIWLNSTDPNGQNRSPADAARDAAAVIAEIDVPIIVWGCGNAEKDTETLREVTSLIGDKKVCLAPLEDANYRAIGATAMAFGHPMVAASPIDVNLAKQLNILLENLGVPLDHVLMDPSIGALGYGIEYTYSVMERIRIAALTQKDDKLQVPIICNLGREVWKTKEVSLPSDDLLGDQEGRGIMMEAMTANCMLMAGGEVLIMRHPKAINMTKALIDGLMG</sequence>
<keyword evidence="5 9" id="KW-0274">FAD</keyword>
<protein>
    <recommendedName>
        <fullName evidence="9">Methylenetetrahydrofolate reductase</fullName>
    </recommendedName>
</protein>
<evidence type="ECO:0000256" key="10">
    <source>
        <dbReference type="SAM" id="Coils"/>
    </source>
</evidence>
<feature type="region of interest" description="Disordered" evidence="11">
    <location>
        <begin position="542"/>
        <end position="573"/>
    </location>
</feature>
<evidence type="ECO:0000256" key="8">
    <source>
        <dbReference type="ARBA" id="ARBA00048628"/>
    </source>
</evidence>
<dbReference type="PANTHER" id="PTHR45754:SF3">
    <property type="entry name" value="METHYLENETETRAHYDROFOLATE REDUCTASE (NADPH)"/>
    <property type="match status" value="1"/>
</dbReference>
<comment type="catalytic activity">
    <reaction evidence="8">
        <text>(6S)-5-methyl-5,6,7,8-tetrahydrofolate + NAD(+) = (6R)-5,10-methylene-5,6,7,8-tetrahydrofolate + NADH + H(+)</text>
        <dbReference type="Rhea" id="RHEA:19821"/>
        <dbReference type="ChEBI" id="CHEBI:15378"/>
        <dbReference type="ChEBI" id="CHEBI:15636"/>
        <dbReference type="ChEBI" id="CHEBI:18608"/>
        <dbReference type="ChEBI" id="CHEBI:57540"/>
        <dbReference type="ChEBI" id="CHEBI:57945"/>
        <dbReference type="EC" id="1.5.1.54"/>
    </reaction>
    <physiologicalReaction direction="right-to-left" evidence="8">
        <dbReference type="Rhea" id="RHEA:19823"/>
    </physiologicalReaction>
</comment>
<keyword evidence="4 9" id="KW-0285">Flavoprotein</keyword>
<dbReference type="GO" id="GO:0035999">
    <property type="term" value="P:tetrahydrofolate interconversion"/>
    <property type="evidence" value="ECO:0007669"/>
    <property type="project" value="TreeGrafter"/>
</dbReference>
<keyword evidence="6 9" id="KW-0560">Oxidoreductase</keyword>
<dbReference type="Gene3D" id="3.20.20.220">
    <property type="match status" value="1"/>
</dbReference>
<evidence type="ECO:0000256" key="7">
    <source>
        <dbReference type="ARBA" id="ARBA00034478"/>
    </source>
</evidence>
<dbReference type="RefSeq" id="WP_326491603.1">
    <property type="nucleotide sequence ID" value="NZ_AP024233.1"/>
</dbReference>